<dbReference type="AlphaFoldDB" id="A0A0E9TKI2"/>
<proteinExistence type="predicted"/>
<dbReference type="EMBL" id="GBXM01054378">
    <property type="protein sequence ID" value="JAH54199.1"/>
    <property type="molecule type" value="Transcribed_RNA"/>
</dbReference>
<protein>
    <submittedName>
        <fullName evidence="1">Uncharacterized protein</fullName>
    </submittedName>
</protein>
<reference evidence="1" key="2">
    <citation type="journal article" date="2015" name="Fish Shellfish Immunol.">
        <title>Early steps in the European eel (Anguilla anguilla)-Vibrio vulnificus interaction in the gills: Role of the RtxA13 toxin.</title>
        <authorList>
            <person name="Callol A."/>
            <person name="Pajuelo D."/>
            <person name="Ebbesson L."/>
            <person name="Teles M."/>
            <person name="MacKenzie S."/>
            <person name="Amaro C."/>
        </authorList>
    </citation>
    <scope>NUCLEOTIDE SEQUENCE</scope>
</reference>
<sequence length="29" mass="3708">MEKRCWILERIFPIEEDVLPQVRQRYFGR</sequence>
<organism evidence="1">
    <name type="scientific">Anguilla anguilla</name>
    <name type="common">European freshwater eel</name>
    <name type="synonym">Muraena anguilla</name>
    <dbReference type="NCBI Taxonomy" id="7936"/>
    <lineage>
        <taxon>Eukaryota</taxon>
        <taxon>Metazoa</taxon>
        <taxon>Chordata</taxon>
        <taxon>Craniata</taxon>
        <taxon>Vertebrata</taxon>
        <taxon>Euteleostomi</taxon>
        <taxon>Actinopterygii</taxon>
        <taxon>Neopterygii</taxon>
        <taxon>Teleostei</taxon>
        <taxon>Anguilliformes</taxon>
        <taxon>Anguillidae</taxon>
        <taxon>Anguilla</taxon>
    </lineage>
</organism>
<accession>A0A0E9TKI2</accession>
<name>A0A0E9TKI2_ANGAN</name>
<reference evidence="1" key="1">
    <citation type="submission" date="2014-11" db="EMBL/GenBank/DDBJ databases">
        <authorList>
            <person name="Amaro Gonzalez C."/>
        </authorList>
    </citation>
    <scope>NUCLEOTIDE SEQUENCE</scope>
</reference>
<evidence type="ECO:0000313" key="1">
    <source>
        <dbReference type="EMBL" id="JAH54199.1"/>
    </source>
</evidence>